<protein>
    <submittedName>
        <fullName evidence="2">Uncharacterized protein</fullName>
    </submittedName>
</protein>
<feature type="region of interest" description="Disordered" evidence="1">
    <location>
        <begin position="69"/>
        <end position="101"/>
    </location>
</feature>
<feature type="compositionally biased region" description="Basic and acidic residues" evidence="1">
    <location>
        <begin position="78"/>
        <end position="94"/>
    </location>
</feature>
<proteinExistence type="predicted"/>
<accession>A0A370TCA5</accession>
<evidence type="ECO:0000256" key="1">
    <source>
        <dbReference type="SAM" id="MobiDB-lite"/>
    </source>
</evidence>
<dbReference type="Proteomes" id="UP000254866">
    <property type="component" value="Unassembled WGS sequence"/>
</dbReference>
<dbReference type="GeneID" id="43602134"/>
<name>A0A370TCA5_9HELO</name>
<sequence length="101" mass="11243">MGAAVYTDSEGNRKDPCNSPYAAAQPNDAGARVPPVETNNHDDEYKILPLCRDAYKALLLCESRLIKDDPVGQQVRQTNEREYAEHHKPNDNLDGRASLGY</sequence>
<dbReference type="AlphaFoldDB" id="A0A370TCA5"/>
<gene>
    <name evidence="2" type="ORF">BP5553_09285</name>
</gene>
<dbReference type="RefSeq" id="XP_031865815.1">
    <property type="nucleotide sequence ID" value="XM_032017908.1"/>
</dbReference>
<comment type="caution">
    <text evidence="2">The sequence shown here is derived from an EMBL/GenBank/DDBJ whole genome shotgun (WGS) entry which is preliminary data.</text>
</comment>
<evidence type="ECO:0000313" key="3">
    <source>
        <dbReference type="Proteomes" id="UP000254866"/>
    </source>
</evidence>
<keyword evidence="3" id="KW-1185">Reference proteome</keyword>
<organism evidence="2 3">
    <name type="scientific">Venustampulla echinocandica</name>
    <dbReference type="NCBI Taxonomy" id="2656787"/>
    <lineage>
        <taxon>Eukaryota</taxon>
        <taxon>Fungi</taxon>
        <taxon>Dikarya</taxon>
        <taxon>Ascomycota</taxon>
        <taxon>Pezizomycotina</taxon>
        <taxon>Leotiomycetes</taxon>
        <taxon>Helotiales</taxon>
        <taxon>Pleuroascaceae</taxon>
        <taxon>Venustampulla</taxon>
    </lineage>
</organism>
<dbReference type="EMBL" id="NPIC01000011">
    <property type="protein sequence ID" value="RDL31883.1"/>
    <property type="molecule type" value="Genomic_DNA"/>
</dbReference>
<feature type="region of interest" description="Disordered" evidence="1">
    <location>
        <begin position="1"/>
        <end position="41"/>
    </location>
</feature>
<evidence type="ECO:0000313" key="2">
    <source>
        <dbReference type="EMBL" id="RDL31883.1"/>
    </source>
</evidence>
<reference evidence="2 3" key="1">
    <citation type="journal article" date="2018" name="IMA Fungus">
        <title>IMA Genome-F 9: Draft genome sequence of Annulohypoxylon stygium, Aspergillus mulundensis, Berkeleyomyces basicola (syn. Thielaviopsis basicola), Ceratocystis smalleyi, two Cercospora beticola strains, Coleophoma cylindrospora, Fusarium fracticaudum, Phialophora cf. hyalina, and Morchella septimelata.</title>
        <authorList>
            <person name="Wingfield B.D."/>
            <person name="Bills G.F."/>
            <person name="Dong Y."/>
            <person name="Huang W."/>
            <person name="Nel W.J."/>
            <person name="Swalarsk-Parry B.S."/>
            <person name="Vaghefi N."/>
            <person name="Wilken P.M."/>
            <person name="An Z."/>
            <person name="de Beer Z.W."/>
            <person name="De Vos L."/>
            <person name="Chen L."/>
            <person name="Duong T.A."/>
            <person name="Gao Y."/>
            <person name="Hammerbacher A."/>
            <person name="Kikkert J.R."/>
            <person name="Li Y."/>
            <person name="Li H."/>
            <person name="Li K."/>
            <person name="Li Q."/>
            <person name="Liu X."/>
            <person name="Ma X."/>
            <person name="Naidoo K."/>
            <person name="Pethybridge S.J."/>
            <person name="Sun J."/>
            <person name="Steenkamp E.T."/>
            <person name="van der Nest M.A."/>
            <person name="van Wyk S."/>
            <person name="Wingfield M.J."/>
            <person name="Xiong C."/>
            <person name="Yue Q."/>
            <person name="Zhang X."/>
        </authorList>
    </citation>
    <scope>NUCLEOTIDE SEQUENCE [LARGE SCALE GENOMIC DNA]</scope>
    <source>
        <strain evidence="2 3">BP 5553</strain>
    </source>
</reference>